<reference evidence="2 3" key="1">
    <citation type="submission" date="2021-06" db="EMBL/GenBank/DDBJ databases">
        <authorList>
            <person name="Palmer J.M."/>
        </authorList>
    </citation>
    <scope>NUCLEOTIDE SEQUENCE [LARGE SCALE GENOMIC DNA]</scope>
    <source>
        <strain evidence="3">if_2019</strain>
        <tissue evidence="2">Muscle</tissue>
    </source>
</reference>
<organism evidence="2 3">
    <name type="scientific">Ilyodon furcidens</name>
    <name type="common">goldbreast splitfin</name>
    <dbReference type="NCBI Taxonomy" id="33524"/>
    <lineage>
        <taxon>Eukaryota</taxon>
        <taxon>Metazoa</taxon>
        <taxon>Chordata</taxon>
        <taxon>Craniata</taxon>
        <taxon>Vertebrata</taxon>
        <taxon>Euteleostomi</taxon>
        <taxon>Actinopterygii</taxon>
        <taxon>Neopterygii</taxon>
        <taxon>Teleostei</taxon>
        <taxon>Neoteleostei</taxon>
        <taxon>Acanthomorphata</taxon>
        <taxon>Ovalentaria</taxon>
        <taxon>Atherinomorphae</taxon>
        <taxon>Cyprinodontiformes</taxon>
        <taxon>Goodeidae</taxon>
        <taxon>Ilyodon</taxon>
    </lineage>
</organism>
<protein>
    <recommendedName>
        <fullName evidence="1">Transposable element P transposase-like RNase H C-terminal domain-containing protein</fullName>
    </recommendedName>
</protein>
<evidence type="ECO:0000313" key="3">
    <source>
        <dbReference type="Proteomes" id="UP001482620"/>
    </source>
</evidence>
<gene>
    <name evidence="2" type="ORF">ILYODFUR_008881</name>
</gene>
<evidence type="ECO:0000259" key="1">
    <source>
        <dbReference type="Pfam" id="PF21789"/>
    </source>
</evidence>
<dbReference type="Pfam" id="PF21789">
    <property type="entry name" value="TNP-like_RNaseH_C"/>
    <property type="match status" value="1"/>
</dbReference>
<accession>A0ABV0VDY3</accession>
<dbReference type="InterPro" id="IPR048367">
    <property type="entry name" value="TNP-like_RNaseH_C"/>
</dbReference>
<dbReference type="EMBL" id="JAHRIQ010104877">
    <property type="protein sequence ID" value="MEQ2254948.1"/>
    <property type="molecule type" value="Genomic_DNA"/>
</dbReference>
<name>A0ABV0VDY3_9TELE</name>
<feature type="domain" description="Transposable element P transposase-like RNase H C-terminal" evidence="1">
    <location>
        <begin position="41"/>
        <end position="70"/>
    </location>
</feature>
<dbReference type="Proteomes" id="UP001482620">
    <property type="component" value="Unassembled WGS sequence"/>
</dbReference>
<keyword evidence="3" id="KW-1185">Reference proteome</keyword>
<feature type="non-terminal residue" evidence="2">
    <location>
        <position position="165"/>
    </location>
</feature>
<comment type="caution">
    <text evidence="2">The sequence shown here is derived from an EMBL/GenBank/DDBJ whole genome shotgun (WGS) entry which is preliminary data.</text>
</comment>
<proteinExistence type="predicted"/>
<sequence length="165" mass="18545">MSSVNAKPGLNMTILDMLKQKKEQDPAGYEYLQRHLYICNYRFSQDHSQLLFNSIRAPGGWSNNPSAGQFHFLSSHGAVWGVFKFIRKCGNTGVRVFLSAQEMSSSQTAEETEELPSPFADISAIVRDHSYLPTRFGGLVDNAPVCISGFVFRQILKMLLCDMCR</sequence>
<evidence type="ECO:0000313" key="2">
    <source>
        <dbReference type="EMBL" id="MEQ2254948.1"/>
    </source>
</evidence>